<evidence type="ECO:0000313" key="1">
    <source>
        <dbReference type="EMBL" id="SHL12726.1"/>
    </source>
</evidence>
<gene>
    <name evidence="1" type="ORF">SAMN05444484_101395</name>
</gene>
<dbReference type="AlphaFoldDB" id="A0A1M6Y3E8"/>
<accession>A0A1M6Y3E8</accession>
<name>A0A1M6Y3E8_9FLAO</name>
<dbReference type="STRING" id="946677.SAMN05444484_101395"/>
<protein>
    <submittedName>
        <fullName evidence="1">Uncharacterized protein</fullName>
    </submittedName>
</protein>
<dbReference type="EMBL" id="FRBT01000001">
    <property type="protein sequence ID" value="SHL12726.1"/>
    <property type="molecule type" value="Genomic_DNA"/>
</dbReference>
<reference evidence="2" key="1">
    <citation type="submission" date="2016-11" db="EMBL/GenBank/DDBJ databases">
        <authorList>
            <person name="Varghese N."/>
            <person name="Submissions S."/>
        </authorList>
    </citation>
    <scope>NUCLEOTIDE SEQUENCE [LARGE SCALE GENOMIC DNA]</scope>
    <source>
        <strain evidence="2">DSM 24724</strain>
    </source>
</reference>
<dbReference type="OrthoDB" id="9979915at2"/>
<organism evidence="1 2">
    <name type="scientific">Flavobacterium chilense</name>
    <dbReference type="NCBI Taxonomy" id="946677"/>
    <lineage>
        <taxon>Bacteria</taxon>
        <taxon>Pseudomonadati</taxon>
        <taxon>Bacteroidota</taxon>
        <taxon>Flavobacteriia</taxon>
        <taxon>Flavobacteriales</taxon>
        <taxon>Flavobacteriaceae</taxon>
        <taxon>Flavobacterium</taxon>
    </lineage>
</organism>
<dbReference type="RefSeq" id="WP_143154969.1">
    <property type="nucleotide sequence ID" value="NZ_FRBT01000001.1"/>
</dbReference>
<evidence type="ECO:0000313" key="2">
    <source>
        <dbReference type="Proteomes" id="UP000184028"/>
    </source>
</evidence>
<proteinExistence type="predicted"/>
<keyword evidence="2" id="KW-1185">Reference proteome</keyword>
<sequence length="161" mass="19560">MYIKTVFVIACIWQFTFLFSQNNPKLIFENIPETNFCTYTSYNEQNLFIYGCAKCSFNIEYIRDQTYHKYNDSFRINKKVYKIDELLDYAQMDFYNVKYNKKKYLFVSSGDYGPSRFSYLYRHYYLFILDKKNNVVGFKKLVVSKLNKREAFFKLTAFSFK</sequence>
<dbReference type="Proteomes" id="UP000184028">
    <property type="component" value="Unassembled WGS sequence"/>
</dbReference>